<evidence type="ECO:0000256" key="3">
    <source>
        <dbReference type="ARBA" id="ARBA00012417"/>
    </source>
</evidence>
<dbReference type="EC" id="2.7.7.7" evidence="3"/>
<dbReference type="SUPFAM" id="SSF89550">
    <property type="entry name" value="PHP domain-like"/>
    <property type="match status" value="1"/>
</dbReference>
<comment type="catalytic activity">
    <reaction evidence="12">
        <text>DNA(n) + a 2'-deoxyribonucleoside 5'-triphosphate = DNA(n+1) + diphosphate</text>
        <dbReference type="Rhea" id="RHEA:22508"/>
        <dbReference type="Rhea" id="RHEA-COMP:17339"/>
        <dbReference type="Rhea" id="RHEA-COMP:17340"/>
        <dbReference type="ChEBI" id="CHEBI:33019"/>
        <dbReference type="ChEBI" id="CHEBI:61560"/>
        <dbReference type="ChEBI" id="CHEBI:173112"/>
        <dbReference type="EC" id="2.7.7.7"/>
    </reaction>
</comment>
<evidence type="ECO:0000256" key="10">
    <source>
        <dbReference type="ARBA" id="ARBA00022932"/>
    </source>
</evidence>
<reference evidence="18" key="1">
    <citation type="submission" date="2015-10" db="EMBL/GenBank/DDBJ databases">
        <authorList>
            <person name="Gilbert D.G."/>
        </authorList>
    </citation>
    <scope>NUCLEOTIDE SEQUENCE</scope>
</reference>
<dbReference type="Gene3D" id="1.10.150.870">
    <property type="match status" value="1"/>
</dbReference>
<keyword evidence="9" id="KW-0227">DNA damage</keyword>
<dbReference type="Gene3D" id="1.10.10.1600">
    <property type="entry name" value="Bacterial DNA polymerase III alpha subunit, thumb domain"/>
    <property type="match status" value="1"/>
</dbReference>
<dbReference type="InterPro" id="IPR011708">
    <property type="entry name" value="DNA_pol3_alpha_NTPase_dom"/>
</dbReference>
<dbReference type="GO" id="GO:0008408">
    <property type="term" value="F:3'-5' exonuclease activity"/>
    <property type="evidence" value="ECO:0007669"/>
    <property type="project" value="InterPro"/>
</dbReference>
<protein>
    <recommendedName>
        <fullName evidence="4">Error-prone DNA polymerase</fullName>
        <ecNumber evidence="3">2.7.7.7</ecNumber>
    </recommendedName>
</protein>
<accession>A0A170Q9Z5</accession>
<dbReference type="Pfam" id="PF01336">
    <property type="entry name" value="tRNA_anti-codon"/>
    <property type="match status" value="1"/>
</dbReference>
<feature type="domain" description="OB" evidence="13">
    <location>
        <begin position="959"/>
        <end position="1030"/>
    </location>
</feature>
<dbReference type="GO" id="GO:0003676">
    <property type="term" value="F:nucleic acid binding"/>
    <property type="evidence" value="ECO:0007669"/>
    <property type="project" value="InterPro"/>
</dbReference>
<feature type="domain" description="DNA polymerase helix-hairpin-helix motif" evidence="16">
    <location>
        <begin position="779"/>
        <end position="860"/>
    </location>
</feature>
<dbReference type="Gene3D" id="2.40.50.140">
    <property type="entry name" value="Nucleic acid-binding proteins"/>
    <property type="match status" value="1"/>
</dbReference>
<dbReference type="InterPro" id="IPR016195">
    <property type="entry name" value="Pol/histidinol_Pase-like"/>
</dbReference>
<dbReference type="PANTHER" id="PTHR32294:SF4">
    <property type="entry name" value="ERROR-PRONE DNA POLYMERASE"/>
    <property type="match status" value="1"/>
</dbReference>
<dbReference type="Gene3D" id="3.20.20.140">
    <property type="entry name" value="Metal-dependent hydrolases"/>
    <property type="match status" value="1"/>
</dbReference>
<name>A0A170Q9Z5_9ZZZZ</name>
<evidence type="ECO:0000259" key="15">
    <source>
        <dbReference type="Pfam" id="PF07733"/>
    </source>
</evidence>
<dbReference type="PANTHER" id="PTHR32294">
    <property type="entry name" value="DNA POLYMERASE III SUBUNIT ALPHA"/>
    <property type="match status" value="1"/>
</dbReference>
<organism evidence="18">
    <name type="scientific">hydrothermal vent metagenome</name>
    <dbReference type="NCBI Taxonomy" id="652676"/>
    <lineage>
        <taxon>unclassified sequences</taxon>
        <taxon>metagenomes</taxon>
        <taxon>ecological metagenomes</taxon>
    </lineage>
</organism>
<comment type="subcellular location">
    <subcellularLocation>
        <location evidence="1">Cytoplasm</location>
    </subcellularLocation>
</comment>
<dbReference type="CDD" id="cd04485">
    <property type="entry name" value="DnaE_OBF"/>
    <property type="match status" value="1"/>
</dbReference>
<dbReference type="Pfam" id="PF14579">
    <property type="entry name" value="HHH_6"/>
    <property type="match status" value="1"/>
</dbReference>
<dbReference type="GO" id="GO:0003887">
    <property type="term" value="F:DNA-directed DNA polymerase activity"/>
    <property type="evidence" value="ECO:0007669"/>
    <property type="project" value="UniProtKB-KW"/>
</dbReference>
<dbReference type="GO" id="GO:0006260">
    <property type="term" value="P:DNA replication"/>
    <property type="evidence" value="ECO:0007669"/>
    <property type="project" value="UniProtKB-KW"/>
</dbReference>
<gene>
    <name evidence="18" type="ORF">MGWOODY_Clf2433</name>
</gene>
<dbReference type="InterPro" id="IPR029460">
    <property type="entry name" value="DNAPol_HHH"/>
</dbReference>
<dbReference type="InterPro" id="IPR004013">
    <property type="entry name" value="PHP_dom"/>
</dbReference>
<evidence type="ECO:0000256" key="1">
    <source>
        <dbReference type="ARBA" id="ARBA00004496"/>
    </source>
</evidence>
<comment type="similarity">
    <text evidence="2">Belongs to the DNA polymerase type-C family. DnaE2 subfamily.</text>
</comment>
<dbReference type="GO" id="GO:0006281">
    <property type="term" value="P:DNA repair"/>
    <property type="evidence" value="ECO:0007669"/>
    <property type="project" value="UniProtKB-KW"/>
</dbReference>
<evidence type="ECO:0000256" key="6">
    <source>
        <dbReference type="ARBA" id="ARBA00022679"/>
    </source>
</evidence>
<dbReference type="InterPro" id="IPR041931">
    <property type="entry name" value="DNA_pol3_alpha_thumb_dom"/>
</dbReference>
<evidence type="ECO:0000256" key="2">
    <source>
        <dbReference type="ARBA" id="ARBA00007391"/>
    </source>
</evidence>
<dbReference type="InterPro" id="IPR040982">
    <property type="entry name" value="DNA_pol3_finger"/>
</dbReference>
<evidence type="ECO:0000256" key="11">
    <source>
        <dbReference type="ARBA" id="ARBA00023204"/>
    </source>
</evidence>
<dbReference type="InterPro" id="IPR004365">
    <property type="entry name" value="NA-bd_OB_tRNA"/>
</dbReference>
<feature type="domain" description="DNA polymerase III alpha subunit finger" evidence="17">
    <location>
        <begin position="543"/>
        <end position="706"/>
    </location>
</feature>
<evidence type="ECO:0000256" key="4">
    <source>
        <dbReference type="ARBA" id="ARBA00017273"/>
    </source>
</evidence>
<evidence type="ECO:0000256" key="9">
    <source>
        <dbReference type="ARBA" id="ARBA00022763"/>
    </source>
</evidence>
<evidence type="ECO:0000259" key="14">
    <source>
        <dbReference type="Pfam" id="PF02811"/>
    </source>
</evidence>
<dbReference type="NCBIfam" id="TIGR00594">
    <property type="entry name" value="polc"/>
    <property type="match status" value="1"/>
</dbReference>
<keyword evidence="10" id="KW-0239">DNA-directed DNA polymerase</keyword>
<keyword evidence="11" id="KW-0234">DNA repair</keyword>
<proteinExistence type="inferred from homology"/>
<dbReference type="EMBL" id="FAXA01000218">
    <property type="protein sequence ID" value="CUV02287.1"/>
    <property type="molecule type" value="Genomic_DNA"/>
</dbReference>
<dbReference type="GO" id="GO:0005737">
    <property type="term" value="C:cytoplasm"/>
    <property type="evidence" value="ECO:0007669"/>
    <property type="project" value="UniProtKB-SubCell"/>
</dbReference>
<dbReference type="InterPro" id="IPR012340">
    <property type="entry name" value="NA-bd_OB-fold"/>
</dbReference>
<dbReference type="Pfam" id="PF02811">
    <property type="entry name" value="PHP"/>
    <property type="match status" value="1"/>
</dbReference>
<feature type="domain" description="Bacterial DNA polymerase III alpha subunit NTPase" evidence="15">
    <location>
        <begin position="264"/>
        <end position="539"/>
    </location>
</feature>
<evidence type="ECO:0000259" key="13">
    <source>
        <dbReference type="Pfam" id="PF01336"/>
    </source>
</evidence>
<dbReference type="AlphaFoldDB" id="A0A170Q9Z5"/>
<keyword evidence="8" id="KW-0235">DNA replication</keyword>
<evidence type="ECO:0000313" key="18">
    <source>
        <dbReference type="EMBL" id="CUV02287.1"/>
    </source>
</evidence>
<dbReference type="Pfam" id="PF07733">
    <property type="entry name" value="DNA_pol3_alpha"/>
    <property type="match status" value="1"/>
</dbReference>
<evidence type="ECO:0000259" key="17">
    <source>
        <dbReference type="Pfam" id="PF17657"/>
    </source>
</evidence>
<keyword evidence="6 18" id="KW-0808">Transferase</keyword>
<feature type="domain" description="PHP" evidence="14">
    <location>
        <begin position="1"/>
        <end position="143"/>
    </location>
</feature>
<dbReference type="InterPro" id="IPR004805">
    <property type="entry name" value="DnaE2/DnaE/PolC"/>
</dbReference>
<evidence type="ECO:0000259" key="16">
    <source>
        <dbReference type="Pfam" id="PF14579"/>
    </source>
</evidence>
<keyword evidence="7 18" id="KW-0548">Nucleotidyltransferase</keyword>
<evidence type="ECO:0000256" key="7">
    <source>
        <dbReference type="ARBA" id="ARBA00022695"/>
    </source>
</evidence>
<evidence type="ECO:0000256" key="5">
    <source>
        <dbReference type="ARBA" id="ARBA00022490"/>
    </source>
</evidence>
<keyword evidence="5" id="KW-0963">Cytoplasm</keyword>
<dbReference type="Pfam" id="PF17657">
    <property type="entry name" value="DNA_pol3_finger"/>
    <property type="match status" value="1"/>
</dbReference>
<evidence type="ECO:0000256" key="12">
    <source>
        <dbReference type="ARBA" id="ARBA00049244"/>
    </source>
</evidence>
<evidence type="ECO:0000256" key="8">
    <source>
        <dbReference type="ARBA" id="ARBA00022705"/>
    </source>
</evidence>
<sequence>MEDLLVRARGLGLRALALTDHDNLCGAMHFAQVAKTLEMQSITGVEMTIKDGSHLTFLAENKDGYSQLSNLISYSYVAADRKNPALDLKYLPDFLDGLILLTGCRTGRVPSLLAEGRYAEAETQLRQYLDWFGADNVFVELQQNLVKGDTARNRRLIDLARKLGVPTVATNNVHYHVPERHRLQDALVSIKNNLSLEETHKERRANNQFYLKSPDEMASLFSRWPEAIKNTLRIAERCSFDLTKDLAYRFPDYPVPDGATLQSHLEDLCRQAAERRYGGAQTTQSKQKVEDRLQEELRLIGKHDLAGFFLIYYEIIQMARQIMIEMGLNDAEIPLEERPPGRGRGSSVAMLVGYLIGLSHIDPLEYNLSLDRFLSDDLGSVPDIDLDFPRNIREELIVRVHRKWGWDRAALTGMISTYQMKGAIRDLGKALGLPAQGMDKLAKRVDSHDAKELELEMLQLPEFRDKVDAPGWRNLIEMATQLDGFPKYLAQHPGGMIISSSPLIDTVPIQQAAIADRYICHWDKDSIDQAGFVKIDFLALGALSQMQECLLLIEEREGNYIDLSRIDFNDKAVYENMHRADTIGIFQVESAAQMQTVPRIKPWNLTDMAYEVGAVRPGVGVNDGVTQFIQRRSEGVPWDYDHPLEQRALERTLGIILFQDQVNQVAMDVAGFTGLEADQLRRAFGKRNNELLIRHYWEKFRDGADELGVSEDAAQRIFQKFNGHYMFPESHAFAFGATAYHMAWLKYYYPLEFYVAIFNQQPMGFYNTETLKEDAKRHGITVLNPDINHSREKCIIKDECLLLGLSYVRGMGDAAASQVVVARDKGGPFKSLADAMERTGLQREIIENLVTAGAFDALNTAAAAEMELEKRKGNTGRRQALWEVGLRYRPINTQQPLPLPVEQDMTELPEQSEWETMGEEYRILGLYPEGHLMALARPHLRRGILSSRDLDTEADGDIVTVAGLVIRRQRPLAKAVFLTLEDEFGHIPLVVWPGEFAKYRQIIREPLLIIRGEVSRRSGTMNIVTKHVEPMPAMDHLPKSKNWQ</sequence>